<dbReference type="Pfam" id="PF18765">
    <property type="entry name" value="Polbeta"/>
    <property type="match status" value="1"/>
</dbReference>
<gene>
    <name evidence="2" type="ORF">A2319_00040</name>
</gene>
<feature type="domain" description="Polymerase beta nucleotidyltransferase" evidence="1">
    <location>
        <begin position="11"/>
        <end position="104"/>
    </location>
</feature>
<dbReference type="EMBL" id="MHKI01000014">
    <property type="protein sequence ID" value="OGY86920.1"/>
    <property type="molecule type" value="Genomic_DNA"/>
</dbReference>
<evidence type="ECO:0000313" key="3">
    <source>
        <dbReference type="Proteomes" id="UP000176420"/>
    </source>
</evidence>
<organism evidence="2 3">
    <name type="scientific">Candidatus Kerfeldbacteria bacterium RIFOXYB2_FULL_38_14</name>
    <dbReference type="NCBI Taxonomy" id="1798547"/>
    <lineage>
        <taxon>Bacteria</taxon>
        <taxon>Candidatus Kerfeldiibacteriota</taxon>
    </lineage>
</organism>
<dbReference type="Proteomes" id="UP000176420">
    <property type="component" value="Unassembled WGS sequence"/>
</dbReference>
<name>A0A1G2BF73_9BACT</name>
<dbReference type="SUPFAM" id="SSF81301">
    <property type="entry name" value="Nucleotidyltransferase"/>
    <property type="match status" value="1"/>
</dbReference>
<dbReference type="PANTHER" id="PTHR43852:SF4">
    <property type="entry name" value="NUCLEOTIDYLTRANSFERASE"/>
    <property type="match status" value="1"/>
</dbReference>
<sequence length="137" mass="15584">MEIKLSNSAKKQLQQLGVSALYLFGSRAQNIATPQSDYDFAVLFDPSIIQQDKIELYNKIYDILSPLCPRTLKNDVIDIVFLDQAGLEMKTHVIRYGQVLFDIKPKQRLAFEEKTSLAYADFKPLLNIFDKAILAAI</sequence>
<dbReference type="AlphaFoldDB" id="A0A1G2BF73"/>
<accession>A0A1G2BF73</accession>
<dbReference type="CDD" id="cd05403">
    <property type="entry name" value="NT_KNTase_like"/>
    <property type="match status" value="1"/>
</dbReference>
<protein>
    <recommendedName>
        <fullName evidence="1">Polymerase beta nucleotidyltransferase domain-containing protein</fullName>
    </recommendedName>
</protein>
<dbReference type="NCBIfam" id="NF047752">
    <property type="entry name" value="MntA_antitoxin"/>
    <property type="match status" value="1"/>
</dbReference>
<dbReference type="InterPro" id="IPR041633">
    <property type="entry name" value="Polbeta"/>
</dbReference>
<evidence type="ECO:0000259" key="1">
    <source>
        <dbReference type="Pfam" id="PF18765"/>
    </source>
</evidence>
<dbReference type="PANTHER" id="PTHR43852">
    <property type="entry name" value="NUCLEOTIDYLTRANSFERASE"/>
    <property type="match status" value="1"/>
</dbReference>
<comment type="caution">
    <text evidence="2">The sequence shown here is derived from an EMBL/GenBank/DDBJ whole genome shotgun (WGS) entry which is preliminary data.</text>
</comment>
<proteinExistence type="predicted"/>
<dbReference type="InterPro" id="IPR052930">
    <property type="entry name" value="TA_antitoxin_MntA"/>
</dbReference>
<evidence type="ECO:0000313" key="2">
    <source>
        <dbReference type="EMBL" id="OGY86920.1"/>
    </source>
</evidence>
<dbReference type="Gene3D" id="3.30.460.10">
    <property type="entry name" value="Beta Polymerase, domain 2"/>
    <property type="match status" value="1"/>
</dbReference>
<dbReference type="InterPro" id="IPR043519">
    <property type="entry name" value="NT_sf"/>
</dbReference>
<reference evidence="2 3" key="1">
    <citation type="journal article" date="2016" name="Nat. Commun.">
        <title>Thousands of microbial genomes shed light on interconnected biogeochemical processes in an aquifer system.</title>
        <authorList>
            <person name="Anantharaman K."/>
            <person name="Brown C.T."/>
            <person name="Hug L.A."/>
            <person name="Sharon I."/>
            <person name="Castelle C.J."/>
            <person name="Probst A.J."/>
            <person name="Thomas B.C."/>
            <person name="Singh A."/>
            <person name="Wilkins M.J."/>
            <person name="Karaoz U."/>
            <person name="Brodie E.L."/>
            <person name="Williams K.H."/>
            <person name="Hubbard S.S."/>
            <person name="Banfield J.F."/>
        </authorList>
    </citation>
    <scope>NUCLEOTIDE SEQUENCE [LARGE SCALE GENOMIC DNA]</scope>
</reference>